<protein>
    <submittedName>
        <fullName evidence="1">Uncharacterized protein</fullName>
    </submittedName>
</protein>
<sequence length="36" mass="4363">MQNDIFTYPQDLLKRKYQTAKVLYAPIFCLFLLTYC</sequence>
<accession>A0A0E9STZ2</accession>
<evidence type="ECO:0000313" key="1">
    <source>
        <dbReference type="EMBL" id="JAH44814.1"/>
    </source>
</evidence>
<dbReference type="AlphaFoldDB" id="A0A0E9STZ2"/>
<organism evidence="1">
    <name type="scientific">Anguilla anguilla</name>
    <name type="common">European freshwater eel</name>
    <name type="synonym">Muraena anguilla</name>
    <dbReference type="NCBI Taxonomy" id="7936"/>
    <lineage>
        <taxon>Eukaryota</taxon>
        <taxon>Metazoa</taxon>
        <taxon>Chordata</taxon>
        <taxon>Craniata</taxon>
        <taxon>Vertebrata</taxon>
        <taxon>Euteleostomi</taxon>
        <taxon>Actinopterygii</taxon>
        <taxon>Neopterygii</taxon>
        <taxon>Teleostei</taxon>
        <taxon>Anguilliformes</taxon>
        <taxon>Anguillidae</taxon>
        <taxon>Anguilla</taxon>
    </lineage>
</organism>
<dbReference type="EMBL" id="GBXM01063763">
    <property type="protein sequence ID" value="JAH44814.1"/>
    <property type="molecule type" value="Transcribed_RNA"/>
</dbReference>
<reference evidence="1" key="2">
    <citation type="journal article" date="2015" name="Fish Shellfish Immunol.">
        <title>Early steps in the European eel (Anguilla anguilla)-Vibrio vulnificus interaction in the gills: Role of the RtxA13 toxin.</title>
        <authorList>
            <person name="Callol A."/>
            <person name="Pajuelo D."/>
            <person name="Ebbesson L."/>
            <person name="Teles M."/>
            <person name="MacKenzie S."/>
            <person name="Amaro C."/>
        </authorList>
    </citation>
    <scope>NUCLEOTIDE SEQUENCE</scope>
</reference>
<name>A0A0E9STZ2_ANGAN</name>
<reference evidence="1" key="1">
    <citation type="submission" date="2014-11" db="EMBL/GenBank/DDBJ databases">
        <authorList>
            <person name="Amaro Gonzalez C."/>
        </authorList>
    </citation>
    <scope>NUCLEOTIDE SEQUENCE</scope>
</reference>
<proteinExistence type="predicted"/>